<comment type="subcellular location">
    <subcellularLocation>
        <location evidence="1">Cell membrane</location>
        <topology evidence="1">Multi-pass membrane protein</topology>
    </subcellularLocation>
</comment>
<dbReference type="InterPro" id="IPR000595">
    <property type="entry name" value="cNMP-bd_dom"/>
</dbReference>
<dbReference type="KEGG" id="tvl:FAZ95_31860"/>
<dbReference type="PROSITE" id="PS50042">
    <property type="entry name" value="CNMP_BINDING_3"/>
    <property type="match status" value="1"/>
</dbReference>
<evidence type="ECO:0000256" key="4">
    <source>
        <dbReference type="ARBA" id="ARBA00022692"/>
    </source>
</evidence>
<evidence type="ECO:0000313" key="10">
    <source>
        <dbReference type="Proteomes" id="UP000298656"/>
    </source>
</evidence>
<evidence type="ECO:0000313" key="9">
    <source>
        <dbReference type="EMBL" id="QCP53626.1"/>
    </source>
</evidence>
<reference evidence="9 10" key="1">
    <citation type="submission" date="2019-05" db="EMBL/GenBank/DDBJ databases">
        <title>Burkholderia sp. DHOD12, isolated from subtropical forest soil.</title>
        <authorList>
            <person name="Gao Z.-H."/>
            <person name="Qiu L.-H."/>
        </authorList>
    </citation>
    <scope>NUCLEOTIDE SEQUENCE [LARGE SCALE GENOMIC DNA]</scope>
    <source>
        <strain evidence="9 10">DHOD12</strain>
    </source>
</reference>
<evidence type="ECO:0000256" key="6">
    <source>
        <dbReference type="ARBA" id="ARBA00023136"/>
    </source>
</evidence>
<evidence type="ECO:0000256" key="7">
    <source>
        <dbReference type="SAM" id="Phobius"/>
    </source>
</evidence>
<dbReference type="SMART" id="SM00100">
    <property type="entry name" value="cNMP"/>
    <property type="match status" value="1"/>
</dbReference>
<gene>
    <name evidence="9" type="ORF">FAZ95_31860</name>
</gene>
<protein>
    <submittedName>
        <fullName evidence="9">Mechanosensitive ion channel</fullName>
    </submittedName>
</protein>
<dbReference type="PANTHER" id="PTHR30566:SF5">
    <property type="entry name" value="MECHANOSENSITIVE ION CHANNEL PROTEIN 1, MITOCHONDRIAL-RELATED"/>
    <property type="match status" value="1"/>
</dbReference>
<dbReference type="InterPro" id="IPR023408">
    <property type="entry name" value="MscS_beta-dom_sf"/>
</dbReference>
<feature type="transmembrane region" description="Helical" evidence="7">
    <location>
        <begin position="6"/>
        <end position="22"/>
    </location>
</feature>
<proteinExistence type="inferred from homology"/>
<dbReference type="Pfam" id="PF00924">
    <property type="entry name" value="MS_channel_2nd"/>
    <property type="match status" value="1"/>
</dbReference>
<name>A0A4P8IYU1_9BURK</name>
<dbReference type="CDD" id="cd00038">
    <property type="entry name" value="CAP_ED"/>
    <property type="match status" value="1"/>
</dbReference>
<dbReference type="InterPro" id="IPR010920">
    <property type="entry name" value="LSM_dom_sf"/>
</dbReference>
<evidence type="ECO:0000256" key="3">
    <source>
        <dbReference type="ARBA" id="ARBA00022475"/>
    </source>
</evidence>
<dbReference type="InterPro" id="IPR006685">
    <property type="entry name" value="MscS_channel_2nd"/>
</dbReference>
<dbReference type="Gene3D" id="2.60.120.10">
    <property type="entry name" value="Jelly Rolls"/>
    <property type="match status" value="1"/>
</dbReference>
<evidence type="ECO:0000259" key="8">
    <source>
        <dbReference type="PROSITE" id="PS50042"/>
    </source>
</evidence>
<dbReference type="EMBL" id="CP040078">
    <property type="protein sequence ID" value="QCP53626.1"/>
    <property type="molecule type" value="Genomic_DNA"/>
</dbReference>
<dbReference type="GO" id="GO:0005886">
    <property type="term" value="C:plasma membrane"/>
    <property type="evidence" value="ECO:0007669"/>
    <property type="project" value="UniProtKB-SubCell"/>
</dbReference>
<accession>A0A4P8IYU1</accession>
<evidence type="ECO:0000256" key="1">
    <source>
        <dbReference type="ARBA" id="ARBA00004651"/>
    </source>
</evidence>
<dbReference type="PANTHER" id="PTHR30566">
    <property type="entry name" value="YNAI-RELATED MECHANOSENSITIVE ION CHANNEL"/>
    <property type="match status" value="1"/>
</dbReference>
<feature type="domain" description="Cyclic nucleotide-binding" evidence="8">
    <location>
        <begin position="331"/>
        <end position="450"/>
    </location>
</feature>
<dbReference type="Gene3D" id="1.10.287.1260">
    <property type="match status" value="1"/>
</dbReference>
<dbReference type="Pfam" id="PF00027">
    <property type="entry name" value="cNMP_binding"/>
    <property type="match status" value="1"/>
</dbReference>
<dbReference type="Gene3D" id="3.30.70.100">
    <property type="match status" value="1"/>
</dbReference>
<dbReference type="GO" id="GO:0008381">
    <property type="term" value="F:mechanosensitive monoatomic ion channel activity"/>
    <property type="evidence" value="ECO:0007669"/>
    <property type="project" value="UniProtKB-ARBA"/>
</dbReference>
<keyword evidence="4 7" id="KW-0812">Transmembrane</keyword>
<evidence type="ECO:0000256" key="5">
    <source>
        <dbReference type="ARBA" id="ARBA00022989"/>
    </source>
</evidence>
<keyword evidence="6 7" id="KW-0472">Membrane</keyword>
<dbReference type="Proteomes" id="UP000298656">
    <property type="component" value="Chromosome 2"/>
</dbReference>
<dbReference type="SUPFAM" id="SSF82689">
    <property type="entry name" value="Mechanosensitive channel protein MscS (YggB), C-terminal domain"/>
    <property type="match status" value="1"/>
</dbReference>
<dbReference type="InterPro" id="IPR018490">
    <property type="entry name" value="cNMP-bd_dom_sf"/>
</dbReference>
<feature type="transmembrane region" description="Helical" evidence="7">
    <location>
        <begin position="34"/>
        <end position="51"/>
    </location>
</feature>
<feature type="transmembrane region" description="Helical" evidence="7">
    <location>
        <begin position="103"/>
        <end position="123"/>
    </location>
</feature>
<dbReference type="Pfam" id="PF21082">
    <property type="entry name" value="MS_channel_3rd"/>
    <property type="match status" value="1"/>
</dbReference>
<organism evidence="9 10">
    <name type="scientific">Trinickia violacea</name>
    <dbReference type="NCBI Taxonomy" id="2571746"/>
    <lineage>
        <taxon>Bacteria</taxon>
        <taxon>Pseudomonadati</taxon>
        <taxon>Pseudomonadota</taxon>
        <taxon>Betaproteobacteria</taxon>
        <taxon>Burkholderiales</taxon>
        <taxon>Burkholderiaceae</taxon>
        <taxon>Trinickia</taxon>
    </lineage>
</organism>
<dbReference type="Gene3D" id="2.30.30.60">
    <property type="match status" value="1"/>
</dbReference>
<dbReference type="SUPFAM" id="SSF51206">
    <property type="entry name" value="cAMP-binding domain-like"/>
    <property type="match status" value="1"/>
</dbReference>
<sequence length="487" mass="52573">MPNFSNAVLWGVPILLADFAVWRLCGRRDSAFRAAWRCAVFAALTWLLFANDVSPLTVPAVSGRLERFATQAVGVAWWFQCARFVTLLLDRVLLPKSWHTQRLFHDVAAGAIFGAATVAAAGYVLGLPVSGLVATSGAMAVVFGLAIQNTLNDMFSGLVLNTTQPFQLNDWVSIGDLEGRVVESNWRATKLINSLGNLVVVPNSAAAKANIVNLSEPPNTHGITLVLNIDPEVRPAIVLEALERAAASSSDVLASPAPIVAVKAFNPNSIEYELVCYVDSLQKKTAVRNQLYEFVHRHLSAAKVGLRSLSVPHVPQTHVSHRRRLLGSVELFRHLDDEDLAPLEAALTQHHFDKGEVIYASDSDLRVLTIVESGVASVSVPGASGDAEVRRMAPGDAIGQSVVLAGAKLHATVRALTPVTAYQLKSEDLSPLISRKPELGQSMCMALTKHRAVEEKLMMSHDENGSASFGLLAWLERGMKQLHAAIS</sequence>
<dbReference type="AlphaFoldDB" id="A0A4P8IYU1"/>
<dbReference type="InterPro" id="IPR016846">
    <property type="entry name" value="cNMP-bd_ion_channel"/>
</dbReference>
<evidence type="ECO:0000256" key="2">
    <source>
        <dbReference type="ARBA" id="ARBA00008017"/>
    </source>
</evidence>
<dbReference type="RefSeq" id="WP_137336395.1">
    <property type="nucleotide sequence ID" value="NZ_CP040078.1"/>
</dbReference>
<dbReference type="PIRSF" id="PIRSF026673">
    <property type="entry name" value="UCP026673_ion_chan"/>
    <property type="match status" value="1"/>
</dbReference>
<dbReference type="InterPro" id="IPR011066">
    <property type="entry name" value="MscS_channel_C_sf"/>
</dbReference>
<dbReference type="OrthoDB" id="9775207at2"/>
<dbReference type="InterPro" id="IPR049278">
    <property type="entry name" value="MS_channel_C"/>
</dbReference>
<dbReference type="InterPro" id="IPR014710">
    <property type="entry name" value="RmlC-like_jellyroll"/>
</dbReference>
<feature type="transmembrane region" description="Helical" evidence="7">
    <location>
        <begin position="71"/>
        <end position="91"/>
    </location>
</feature>
<keyword evidence="5 7" id="KW-1133">Transmembrane helix</keyword>
<keyword evidence="3" id="KW-1003">Cell membrane</keyword>
<keyword evidence="10" id="KW-1185">Reference proteome</keyword>
<dbReference type="SUPFAM" id="SSF50182">
    <property type="entry name" value="Sm-like ribonucleoproteins"/>
    <property type="match status" value="1"/>
</dbReference>
<comment type="similarity">
    <text evidence="2">Belongs to the MscS (TC 1.A.23) family.</text>
</comment>